<accession>A0A8H5KD41</accession>
<gene>
    <name evidence="7" type="ORF">FPANT_13381</name>
</gene>
<evidence type="ECO:0000256" key="1">
    <source>
        <dbReference type="ARBA" id="ARBA00001971"/>
    </source>
</evidence>
<dbReference type="PANTHER" id="PTHR24305:SF210">
    <property type="entry name" value="CYTOCHROME P450 MONOOXYGENASE ASQL-RELATED"/>
    <property type="match status" value="1"/>
</dbReference>
<dbReference type="AlphaFoldDB" id="A0A8H5KD41"/>
<dbReference type="GO" id="GO:0005506">
    <property type="term" value="F:iron ion binding"/>
    <property type="evidence" value="ECO:0007669"/>
    <property type="project" value="InterPro"/>
</dbReference>
<comment type="similarity">
    <text evidence="2">Belongs to the cytochrome P450 family.</text>
</comment>
<dbReference type="GO" id="GO:0016705">
    <property type="term" value="F:oxidoreductase activity, acting on paired donors, with incorporation or reduction of molecular oxygen"/>
    <property type="evidence" value="ECO:0007669"/>
    <property type="project" value="InterPro"/>
</dbReference>
<keyword evidence="3 6" id="KW-0349">Heme</keyword>
<dbReference type="InterPro" id="IPR001128">
    <property type="entry name" value="Cyt_P450"/>
</dbReference>
<keyword evidence="4 6" id="KW-0479">Metal-binding</keyword>
<dbReference type="InterPro" id="IPR002401">
    <property type="entry name" value="Cyt_P450_E_grp-I"/>
</dbReference>
<feature type="binding site" description="axial binding residue" evidence="6">
    <location>
        <position position="222"/>
    </location>
    <ligand>
        <name>heme</name>
        <dbReference type="ChEBI" id="CHEBI:30413"/>
    </ligand>
    <ligandPart>
        <name>Fe</name>
        <dbReference type="ChEBI" id="CHEBI:18248"/>
    </ligandPart>
</feature>
<name>A0A8H5KD41_9HYPO</name>
<organism evidence="7 8">
    <name type="scientific">Fusarium pseudoanthophilum</name>
    <dbReference type="NCBI Taxonomy" id="48495"/>
    <lineage>
        <taxon>Eukaryota</taxon>
        <taxon>Fungi</taxon>
        <taxon>Dikarya</taxon>
        <taxon>Ascomycota</taxon>
        <taxon>Pezizomycotina</taxon>
        <taxon>Sordariomycetes</taxon>
        <taxon>Hypocreomycetidae</taxon>
        <taxon>Hypocreales</taxon>
        <taxon>Nectriaceae</taxon>
        <taxon>Fusarium</taxon>
        <taxon>Fusarium fujikuroi species complex</taxon>
    </lineage>
</organism>
<dbReference type="SUPFAM" id="SSF48264">
    <property type="entry name" value="Cytochrome P450"/>
    <property type="match status" value="1"/>
</dbReference>
<evidence type="ECO:0000256" key="2">
    <source>
        <dbReference type="ARBA" id="ARBA00010617"/>
    </source>
</evidence>
<dbReference type="PRINTS" id="PR00463">
    <property type="entry name" value="EP450I"/>
</dbReference>
<dbReference type="PANTHER" id="PTHR24305">
    <property type="entry name" value="CYTOCHROME P450"/>
    <property type="match status" value="1"/>
</dbReference>
<dbReference type="Proteomes" id="UP000544095">
    <property type="component" value="Unassembled WGS sequence"/>
</dbReference>
<protein>
    <submittedName>
        <fullName evidence="7">Trichodiene oxygenase</fullName>
    </submittedName>
</protein>
<evidence type="ECO:0000313" key="8">
    <source>
        <dbReference type="Proteomes" id="UP000544095"/>
    </source>
</evidence>
<evidence type="ECO:0000256" key="4">
    <source>
        <dbReference type="ARBA" id="ARBA00022723"/>
    </source>
</evidence>
<sequence>MKLCFGKDMGCTQGKEGTESLVDSMVALPHSFSLIKHFPMLGKIMQSFPTHVLTYITPGFVEFRNKCSMGQRSRQTVFDAILDAEPDRSTKGLVDEAFSLVIGGTETTVTTITYGVWCILKNPEVEKKMLEELRTTAVTHETLRISSPAPGILTHLVPSGGTKYGSHFLPAATSVSTAQRLIHYDPVLFPEPETFMPERWLDNSDNASKKNLIPFSKGPRMCVCLNLSYMEAYVFLRNLIRRFDLSLHDKNQGTLRWKDYIALNIKEDVLIKVNGHR</sequence>
<dbReference type="Gene3D" id="1.10.630.10">
    <property type="entry name" value="Cytochrome P450"/>
    <property type="match status" value="1"/>
</dbReference>
<reference evidence="7 8" key="1">
    <citation type="submission" date="2020-05" db="EMBL/GenBank/DDBJ databases">
        <title>Identification and distribution of gene clusters putatively required for synthesis of sphingolipid metabolism inhibitors in phylogenetically diverse species of the filamentous fungus Fusarium.</title>
        <authorList>
            <person name="Kim H.-S."/>
            <person name="Busman M."/>
            <person name="Brown D.W."/>
            <person name="Divon H."/>
            <person name="Uhlig S."/>
            <person name="Proctor R.H."/>
        </authorList>
    </citation>
    <scope>NUCLEOTIDE SEQUENCE [LARGE SCALE GENOMIC DNA]</scope>
    <source>
        <strain evidence="7 8">NRRL 25211</strain>
    </source>
</reference>
<evidence type="ECO:0000256" key="3">
    <source>
        <dbReference type="ARBA" id="ARBA00022617"/>
    </source>
</evidence>
<dbReference type="Pfam" id="PF00067">
    <property type="entry name" value="p450"/>
    <property type="match status" value="1"/>
</dbReference>
<keyword evidence="8" id="KW-1185">Reference proteome</keyword>
<evidence type="ECO:0000256" key="6">
    <source>
        <dbReference type="PIRSR" id="PIRSR602401-1"/>
    </source>
</evidence>
<evidence type="ECO:0000256" key="5">
    <source>
        <dbReference type="ARBA" id="ARBA00023004"/>
    </source>
</evidence>
<comment type="caution">
    <text evidence="7">The sequence shown here is derived from an EMBL/GenBank/DDBJ whole genome shotgun (WGS) entry which is preliminary data.</text>
</comment>
<dbReference type="GO" id="GO:0004497">
    <property type="term" value="F:monooxygenase activity"/>
    <property type="evidence" value="ECO:0007669"/>
    <property type="project" value="InterPro"/>
</dbReference>
<comment type="cofactor">
    <cofactor evidence="1 6">
        <name>heme</name>
        <dbReference type="ChEBI" id="CHEBI:30413"/>
    </cofactor>
</comment>
<keyword evidence="5 6" id="KW-0408">Iron</keyword>
<dbReference type="PRINTS" id="PR00385">
    <property type="entry name" value="P450"/>
</dbReference>
<evidence type="ECO:0000313" key="7">
    <source>
        <dbReference type="EMBL" id="KAF5572055.1"/>
    </source>
</evidence>
<dbReference type="GO" id="GO:0020037">
    <property type="term" value="F:heme binding"/>
    <property type="evidence" value="ECO:0007669"/>
    <property type="project" value="InterPro"/>
</dbReference>
<dbReference type="EMBL" id="JAAOAR010001009">
    <property type="protein sequence ID" value="KAF5572055.1"/>
    <property type="molecule type" value="Genomic_DNA"/>
</dbReference>
<dbReference type="InterPro" id="IPR036396">
    <property type="entry name" value="Cyt_P450_sf"/>
</dbReference>
<proteinExistence type="inferred from homology"/>
<dbReference type="InterPro" id="IPR050121">
    <property type="entry name" value="Cytochrome_P450_monoxygenase"/>
</dbReference>